<accession>A0A328PS04</accession>
<keyword evidence="1" id="KW-0812">Transmembrane</keyword>
<dbReference type="AlphaFoldDB" id="A0A328PS04"/>
<gene>
    <name evidence="2" type="ORF">DNK47_01620</name>
</gene>
<keyword evidence="1" id="KW-1133">Transmembrane helix</keyword>
<dbReference type="EMBL" id="QKVO01000004">
    <property type="protein sequence ID" value="RAO95087.1"/>
    <property type="molecule type" value="Genomic_DNA"/>
</dbReference>
<evidence type="ECO:0000313" key="3">
    <source>
        <dbReference type="Proteomes" id="UP000249762"/>
    </source>
</evidence>
<keyword evidence="3" id="KW-1185">Reference proteome</keyword>
<keyword evidence="1" id="KW-0472">Membrane</keyword>
<evidence type="ECO:0000313" key="2">
    <source>
        <dbReference type="EMBL" id="RAO95087.1"/>
    </source>
</evidence>
<dbReference type="RefSeq" id="WP_112665343.1">
    <property type="nucleotide sequence ID" value="NZ_QKVO01000004.1"/>
</dbReference>
<organism evidence="2 3">
    <name type="scientific">Mycoplasma wenyonii</name>
    <dbReference type="NCBI Taxonomy" id="65123"/>
    <lineage>
        <taxon>Bacteria</taxon>
        <taxon>Bacillati</taxon>
        <taxon>Mycoplasmatota</taxon>
        <taxon>Mollicutes</taxon>
        <taxon>Mycoplasmataceae</taxon>
        <taxon>Mycoplasma</taxon>
    </lineage>
</organism>
<feature type="transmembrane region" description="Helical" evidence="1">
    <location>
        <begin position="6"/>
        <end position="22"/>
    </location>
</feature>
<sequence>MLSSAYSILPVFFVIGAFYFITKRKRERRAKQLNRKDDIWYIVKEYLKLSGRQGHQLADLSLYPRAQTISTLREYICEVRQSLKIENARLQGIKLSPKKLKRQAKWNKWIPFAQKETKTFPKEEEYQRTIELKTLNLLAQKYSIYREYLDIYKRVSGSERFQKVIKKRLIGEALSRITKQKKKIISRNRYLVCFRTISKQRSLTPWEAIEIELFKNPKKGTKDKYKILFTASLSYEAELHWIYAMQLKYFRDKKAAERQSKLEQQQLEKKQKTKRNLMKFFLPLLTLLKLQKSQKKN</sequence>
<evidence type="ECO:0000256" key="1">
    <source>
        <dbReference type="SAM" id="Phobius"/>
    </source>
</evidence>
<protein>
    <submittedName>
        <fullName evidence="2">Uncharacterized protein</fullName>
    </submittedName>
</protein>
<dbReference type="OrthoDB" id="396722at2"/>
<dbReference type="Proteomes" id="UP000249762">
    <property type="component" value="Unassembled WGS sequence"/>
</dbReference>
<proteinExistence type="predicted"/>
<name>A0A328PS04_9MOLU</name>
<comment type="caution">
    <text evidence="2">The sequence shown here is derived from an EMBL/GenBank/DDBJ whole genome shotgun (WGS) entry which is preliminary data.</text>
</comment>
<reference evidence="3" key="1">
    <citation type="submission" date="2018-06" db="EMBL/GenBank/DDBJ databases">
        <authorList>
            <person name="Martinez Ocampo F."/>
            <person name="Quiroz Castaneda R.E."/>
            <person name="Rojas Lopez X."/>
        </authorList>
    </citation>
    <scope>NUCLEOTIDE SEQUENCE [LARGE SCALE GENOMIC DNA]</scope>
    <source>
        <strain evidence="3">INIFAP02</strain>
    </source>
</reference>